<feature type="region of interest" description="Disordered" evidence="9">
    <location>
        <begin position="236"/>
        <end position="267"/>
    </location>
</feature>
<comment type="catalytic activity">
    <reaction evidence="1">
        <text>ATP + protein L-histidine = ADP + protein N-phospho-L-histidine.</text>
        <dbReference type="EC" id="2.7.13.3"/>
    </reaction>
</comment>
<sequence>MRIPPLAADALIAAALCGVALLLGPEAARQGRVPLDATAYALVVLVHLPLVLRGRAPVVICCVVHANWLVFITAGYWPVVCSFGPMLAVYTVASLRPSRISVPCAVLLGATWIYSGVAGHADGLPAVAGQAVVYPAVLWRFGVVARRSAELTRRLRREQAERARRAVAEERGRIARELHDVVAHHMSVISVQTGLARFVFDTDPPTARTALDTIGATGKEALEELRRMLAVLRADDGDDNGASGDNGDNGDNNDNGSGGAPGSPMPGLARLEEMAERVRAAGVPVTLTVEGTPRPLAPGVDLCAYRVIQEALTNVLRHAPGARAEVRLEYRPHHLTVSVTDNGQEVILDRLHTGGGHGLIGMRERAKLYGGRISIGPREEGGFAVRLILPTSARGAAGGDDAAT</sequence>
<evidence type="ECO:0000259" key="11">
    <source>
        <dbReference type="PROSITE" id="PS50109"/>
    </source>
</evidence>
<keyword evidence="10" id="KW-0472">Membrane</keyword>
<evidence type="ECO:0000256" key="10">
    <source>
        <dbReference type="SAM" id="Phobius"/>
    </source>
</evidence>
<dbReference type="GO" id="GO:0046983">
    <property type="term" value="F:protein dimerization activity"/>
    <property type="evidence" value="ECO:0007669"/>
    <property type="project" value="InterPro"/>
</dbReference>
<evidence type="ECO:0000256" key="8">
    <source>
        <dbReference type="ARBA" id="ARBA00023012"/>
    </source>
</evidence>
<keyword evidence="10" id="KW-1133">Transmembrane helix</keyword>
<dbReference type="SMART" id="SM00387">
    <property type="entry name" value="HATPase_c"/>
    <property type="match status" value="1"/>
</dbReference>
<dbReference type="Pfam" id="PF07730">
    <property type="entry name" value="HisKA_3"/>
    <property type="match status" value="1"/>
</dbReference>
<keyword evidence="7" id="KW-0067">ATP-binding</keyword>
<evidence type="ECO:0000256" key="3">
    <source>
        <dbReference type="ARBA" id="ARBA00022553"/>
    </source>
</evidence>
<organism evidence="12 13">
    <name type="scientific">Streptomyces aidingensis</name>
    <dbReference type="NCBI Taxonomy" id="910347"/>
    <lineage>
        <taxon>Bacteria</taxon>
        <taxon>Bacillati</taxon>
        <taxon>Actinomycetota</taxon>
        <taxon>Actinomycetes</taxon>
        <taxon>Kitasatosporales</taxon>
        <taxon>Streptomycetaceae</taxon>
        <taxon>Streptomyces</taxon>
    </lineage>
</organism>
<dbReference type="Proteomes" id="UP000199207">
    <property type="component" value="Unassembled WGS sequence"/>
</dbReference>
<evidence type="ECO:0000313" key="13">
    <source>
        <dbReference type="Proteomes" id="UP000199207"/>
    </source>
</evidence>
<feature type="transmembrane region" description="Helical" evidence="10">
    <location>
        <begin position="68"/>
        <end position="93"/>
    </location>
</feature>
<feature type="domain" description="Histidine kinase" evidence="11">
    <location>
        <begin position="306"/>
        <end position="393"/>
    </location>
</feature>
<dbReference type="InterPro" id="IPR011712">
    <property type="entry name" value="Sig_transdc_His_kin_sub3_dim/P"/>
</dbReference>
<gene>
    <name evidence="12" type="ORF">SAMN05421773_105147</name>
</gene>
<evidence type="ECO:0000256" key="7">
    <source>
        <dbReference type="ARBA" id="ARBA00022840"/>
    </source>
</evidence>
<dbReference type="GO" id="GO:0005524">
    <property type="term" value="F:ATP binding"/>
    <property type="evidence" value="ECO:0007669"/>
    <property type="project" value="UniProtKB-KW"/>
</dbReference>
<dbReference type="InterPro" id="IPR050482">
    <property type="entry name" value="Sensor_HK_TwoCompSys"/>
</dbReference>
<evidence type="ECO:0000256" key="1">
    <source>
        <dbReference type="ARBA" id="ARBA00000085"/>
    </source>
</evidence>
<dbReference type="Gene3D" id="3.30.565.10">
    <property type="entry name" value="Histidine kinase-like ATPase, C-terminal domain"/>
    <property type="match status" value="1"/>
</dbReference>
<evidence type="ECO:0000256" key="9">
    <source>
        <dbReference type="SAM" id="MobiDB-lite"/>
    </source>
</evidence>
<keyword evidence="4" id="KW-0808">Transferase</keyword>
<keyword evidence="5" id="KW-0547">Nucleotide-binding</keyword>
<evidence type="ECO:0000313" key="12">
    <source>
        <dbReference type="EMBL" id="SFC70534.1"/>
    </source>
</evidence>
<dbReference type="CDD" id="cd16917">
    <property type="entry name" value="HATPase_UhpB-NarQ-NarX-like"/>
    <property type="match status" value="1"/>
</dbReference>
<protein>
    <recommendedName>
        <fullName evidence="2">histidine kinase</fullName>
        <ecNumber evidence="2">2.7.13.3</ecNumber>
    </recommendedName>
</protein>
<evidence type="ECO:0000256" key="2">
    <source>
        <dbReference type="ARBA" id="ARBA00012438"/>
    </source>
</evidence>
<dbReference type="OrthoDB" id="227596at2"/>
<feature type="transmembrane region" description="Helical" evidence="10">
    <location>
        <begin position="37"/>
        <end position="56"/>
    </location>
</feature>
<reference evidence="12 13" key="1">
    <citation type="submission" date="2016-10" db="EMBL/GenBank/DDBJ databases">
        <authorList>
            <person name="de Groot N.N."/>
        </authorList>
    </citation>
    <scope>NUCLEOTIDE SEQUENCE [LARGE SCALE GENOMIC DNA]</scope>
    <source>
        <strain evidence="12 13">CGMCC 4.5739</strain>
    </source>
</reference>
<dbReference type="GO" id="GO:0016020">
    <property type="term" value="C:membrane"/>
    <property type="evidence" value="ECO:0007669"/>
    <property type="project" value="InterPro"/>
</dbReference>
<dbReference type="AlphaFoldDB" id="A0A1I1LBR5"/>
<dbReference type="InterPro" id="IPR003594">
    <property type="entry name" value="HATPase_dom"/>
</dbReference>
<name>A0A1I1LBR5_9ACTN</name>
<keyword evidence="8" id="KW-0902">Two-component regulatory system</keyword>
<dbReference type="PROSITE" id="PS50109">
    <property type="entry name" value="HIS_KIN"/>
    <property type="match status" value="1"/>
</dbReference>
<keyword evidence="6 12" id="KW-0418">Kinase</keyword>
<dbReference type="EC" id="2.7.13.3" evidence="2"/>
<accession>A0A1I1LBR5</accession>
<evidence type="ECO:0000256" key="4">
    <source>
        <dbReference type="ARBA" id="ARBA00022679"/>
    </source>
</evidence>
<dbReference type="PANTHER" id="PTHR24421">
    <property type="entry name" value="NITRATE/NITRITE SENSOR PROTEIN NARX-RELATED"/>
    <property type="match status" value="1"/>
</dbReference>
<feature type="compositionally biased region" description="Low complexity" evidence="9">
    <location>
        <begin position="240"/>
        <end position="255"/>
    </location>
</feature>
<dbReference type="EMBL" id="FOLM01000005">
    <property type="protein sequence ID" value="SFC70534.1"/>
    <property type="molecule type" value="Genomic_DNA"/>
</dbReference>
<dbReference type="PANTHER" id="PTHR24421:SF10">
    <property type="entry name" value="NITRATE_NITRITE SENSOR PROTEIN NARQ"/>
    <property type="match status" value="1"/>
</dbReference>
<dbReference type="InterPro" id="IPR005467">
    <property type="entry name" value="His_kinase_dom"/>
</dbReference>
<evidence type="ECO:0000256" key="5">
    <source>
        <dbReference type="ARBA" id="ARBA00022741"/>
    </source>
</evidence>
<dbReference type="GO" id="GO:0000155">
    <property type="term" value="F:phosphorelay sensor kinase activity"/>
    <property type="evidence" value="ECO:0007669"/>
    <property type="project" value="InterPro"/>
</dbReference>
<dbReference type="STRING" id="910347.SAMN05421773_105147"/>
<dbReference type="RefSeq" id="WP_093838724.1">
    <property type="nucleotide sequence ID" value="NZ_FOLM01000005.1"/>
</dbReference>
<dbReference type="InterPro" id="IPR036890">
    <property type="entry name" value="HATPase_C_sf"/>
</dbReference>
<keyword evidence="13" id="KW-1185">Reference proteome</keyword>
<keyword evidence="3" id="KW-0597">Phosphoprotein</keyword>
<evidence type="ECO:0000256" key="6">
    <source>
        <dbReference type="ARBA" id="ARBA00022777"/>
    </source>
</evidence>
<dbReference type="Pfam" id="PF02518">
    <property type="entry name" value="HATPase_c"/>
    <property type="match status" value="1"/>
</dbReference>
<dbReference type="SUPFAM" id="SSF55874">
    <property type="entry name" value="ATPase domain of HSP90 chaperone/DNA topoisomerase II/histidine kinase"/>
    <property type="match status" value="1"/>
</dbReference>
<proteinExistence type="predicted"/>
<keyword evidence="10" id="KW-0812">Transmembrane</keyword>
<dbReference type="Gene3D" id="1.20.5.1930">
    <property type="match status" value="1"/>
</dbReference>